<keyword evidence="3" id="KW-1185">Reference proteome</keyword>
<evidence type="ECO:0000313" key="3">
    <source>
        <dbReference type="Proteomes" id="UP000462014"/>
    </source>
</evidence>
<dbReference type="RefSeq" id="WP_157564198.1">
    <property type="nucleotide sequence ID" value="NZ_WPIK01000003.1"/>
</dbReference>
<protein>
    <recommendedName>
        <fullName evidence="1">TonB C-terminal domain-containing protein</fullName>
    </recommendedName>
</protein>
<dbReference type="InterPro" id="IPR051045">
    <property type="entry name" value="TonB-dependent_transducer"/>
</dbReference>
<evidence type="ECO:0000259" key="1">
    <source>
        <dbReference type="Pfam" id="PF03544"/>
    </source>
</evidence>
<feature type="domain" description="TonB C-terminal" evidence="1">
    <location>
        <begin position="144"/>
        <end position="210"/>
    </location>
</feature>
<evidence type="ECO:0000313" key="2">
    <source>
        <dbReference type="EMBL" id="MVN20574.1"/>
    </source>
</evidence>
<dbReference type="GO" id="GO:0098797">
    <property type="term" value="C:plasma membrane protein complex"/>
    <property type="evidence" value="ECO:0007669"/>
    <property type="project" value="TreeGrafter"/>
</dbReference>
<accession>A0A7K1STI0</accession>
<dbReference type="GO" id="GO:0055085">
    <property type="term" value="P:transmembrane transport"/>
    <property type="evidence" value="ECO:0007669"/>
    <property type="project" value="InterPro"/>
</dbReference>
<sequence length="211" mass="23455">MENQPIARLTFTCNRSWEEMIVVKDGRFCNNCQKTVIDFTNKTPDEIAAYLMSSTTKVCGRFQQSQLAPSPPKTFWKRWLSAAAIFAVFMGIKEASAQKVVQSDSASNQHNDIVSFGVVEKLPMFPGGEEAFGAYLHKNLDCPKGIKGRLITSFVVEKDGSLTEIRVLKGLSKEADEEAIRVLKASPKWQPGSQSGILTRTAYTIPINFNQ</sequence>
<comment type="caution">
    <text evidence="2">The sequence shown here is derived from an EMBL/GenBank/DDBJ whole genome shotgun (WGS) entry which is preliminary data.</text>
</comment>
<dbReference type="PANTHER" id="PTHR33446:SF2">
    <property type="entry name" value="PROTEIN TONB"/>
    <property type="match status" value="1"/>
</dbReference>
<dbReference type="PANTHER" id="PTHR33446">
    <property type="entry name" value="PROTEIN TONB-RELATED"/>
    <property type="match status" value="1"/>
</dbReference>
<name>A0A7K1STI0_9SPHI</name>
<dbReference type="SUPFAM" id="SSF74653">
    <property type="entry name" value="TolA/TonB C-terminal domain"/>
    <property type="match status" value="1"/>
</dbReference>
<dbReference type="GO" id="GO:0031992">
    <property type="term" value="F:energy transducer activity"/>
    <property type="evidence" value="ECO:0007669"/>
    <property type="project" value="TreeGrafter"/>
</dbReference>
<reference evidence="2 3" key="1">
    <citation type="submission" date="2019-12" db="EMBL/GenBank/DDBJ databases">
        <title>Mucilaginibacter sp. HMF7410 genome sequencing and assembly.</title>
        <authorList>
            <person name="Kang H."/>
            <person name="Cha I."/>
            <person name="Kim H."/>
            <person name="Joh K."/>
        </authorList>
    </citation>
    <scope>NUCLEOTIDE SEQUENCE [LARGE SCALE GENOMIC DNA]</scope>
    <source>
        <strain evidence="2 3">HMF7410</strain>
    </source>
</reference>
<gene>
    <name evidence="2" type="ORF">GO621_03380</name>
</gene>
<dbReference type="Pfam" id="PF03544">
    <property type="entry name" value="TonB_C"/>
    <property type="match status" value="1"/>
</dbReference>
<dbReference type="InterPro" id="IPR037682">
    <property type="entry name" value="TonB_C"/>
</dbReference>
<dbReference type="AlphaFoldDB" id="A0A7K1STI0"/>
<dbReference type="Gene3D" id="3.30.1150.10">
    <property type="match status" value="1"/>
</dbReference>
<organism evidence="2 3">
    <name type="scientific">Mucilaginibacter arboris</name>
    <dbReference type="NCBI Taxonomy" id="2682090"/>
    <lineage>
        <taxon>Bacteria</taxon>
        <taxon>Pseudomonadati</taxon>
        <taxon>Bacteroidota</taxon>
        <taxon>Sphingobacteriia</taxon>
        <taxon>Sphingobacteriales</taxon>
        <taxon>Sphingobacteriaceae</taxon>
        <taxon>Mucilaginibacter</taxon>
    </lineage>
</organism>
<proteinExistence type="predicted"/>
<dbReference type="EMBL" id="WPIK01000003">
    <property type="protein sequence ID" value="MVN20574.1"/>
    <property type="molecule type" value="Genomic_DNA"/>
</dbReference>
<dbReference type="Proteomes" id="UP000462014">
    <property type="component" value="Unassembled WGS sequence"/>
</dbReference>